<protein>
    <submittedName>
        <fullName evidence="4">Germination protein YpeB</fullName>
    </submittedName>
</protein>
<gene>
    <name evidence="4" type="primary">ypeB</name>
    <name evidence="4" type="ORF">JJB07_14200</name>
</gene>
<dbReference type="Proteomes" id="UP000602284">
    <property type="component" value="Unassembled WGS sequence"/>
</dbReference>
<dbReference type="InterPro" id="IPR025711">
    <property type="entry name" value="PepSY"/>
</dbReference>
<keyword evidence="5" id="KW-1185">Reference proteome</keyword>
<evidence type="ECO:0000259" key="3">
    <source>
        <dbReference type="Pfam" id="PF20769"/>
    </source>
</evidence>
<comment type="caution">
    <text evidence="4">The sequence shown here is derived from an EMBL/GenBank/DDBJ whole genome shotgun (WGS) entry which is preliminary data.</text>
</comment>
<accession>A0ABS1JBY7</accession>
<feature type="domain" description="Sporulation protein YpeB PepSY1 and PepSY2" evidence="2">
    <location>
        <begin position="180"/>
        <end position="373"/>
    </location>
</feature>
<sequence>MFSRITSFVIVIALVVAGFWGYREHREKQALLLKAENQYQRAFHTLSDHMNLLQDELGKSLAVNSKLQSTSSLTEVWRLSAQARSDVGELPLSLMPFNNTMNFLNDVGNFSYQVAVHNEDKKPLNDQEWNTLQEMYNRSKRMEKQLSALQTAVIQKNLRWMDAELALAQTDKKTDNVIVDGFKSMEKQVKSEKPLTFSPTITGIGTRNKTNEKTLTGNPVDEKGAAQAVASFLGLPDTSGVVAKKNGKGTPYSSYSVTAKLPQDGQAYFTVTQKGGHITNFMNNREVGDPKLDLDQAGNKALAYLKSKGIHGDAIIRTDQYDSVGVFEIVPMQNDVRIYPERTTVKVALDTGDVVGLVSQDYAFNFKASRQIPAAKVTEADARKYVSPKVQIHEVHRSIVKDELQREQLCYEFIGTMDNDTYKVYISAIDGKEIGVEKLKM</sequence>
<name>A0ABS1JBY7_9BACL</name>
<feature type="domain" description="Sporulation protein YpeB N-terminal" evidence="3">
    <location>
        <begin position="27"/>
        <end position="162"/>
    </location>
</feature>
<dbReference type="RefSeq" id="WP_201636139.1">
    <property type="nucleotide sequence ID" value="NZ_JAEQNB010000004.1"/>
</dbReference>
<dbReference type="Pfam" id="PF03413">
    <property type="entry name" value="PepSY"/>
    <property type="match status" value="1"/>
</dbReference>
<proteinExistence type="predicted"/>
<dbReference type="InterPro" id="IPR048402">
    <property type="entry name" value="YpeB_N"/>
</dbReference>
<dbReference type="Pfam" id="PF14620">
    <property type="entry name" value="YPEB_PepSY1-2"/>
    <property type="match status" value="1"/>
</dbReference>
<organism evidence="4 5">
    <name type="scientific">Tumebacillus amylolyticus</name>
    <dbReference type="NCBI Taxonomy" id="2801339"/>
    <lineage>
        <taxon>Bacteria</taxon>
        <taxon>Bacillati</taxon>
        <taxon>Bacillota</taxon>
        <taxon>Bacilli</taxon>
        <taxon>Bacillales</taxon>
        <taxon>Alicyclobacillaceae</taxon>
        <taxon>Tumebacillus</taxon>
    </lineage>
</organism>
<evidence type="ECO:0000313" key="5">
    <source>
        <dbReference type="Proteomes" id="UP000602284"/>
    </source>
</evidence>
<dbReference type="InterPro" id="IPR014239">
    <property type="entry name" value="YpeB_PepSY1-2"/>
</dbReference>
<evidence type="ECO:0000313" key="4">
    <source>
        <dbReference type="EMBL" id="MBL0387789.1"/>
    </source>
</evidence>
<evidence type="ECO:0000259" key="1">
    <source>
        <dbReference type="Pfam" id="PF03413"/>
    </source>
</evidence>
<reference evidence="4 5" key="1">
    <citation type="submission" date="2021-01" db="EMBL/GenBank/DDBJ databases">
        <title>Tumebacillus sp. strain ITR2 16S ribosomal RNA gene Genome sequencing and assembly.</title>
        <authorList>
            <person name="Kang M."/>
        </authorList>
    </citation>
    <scope>NUCLEOTIDE SEQUENCE [LARGE SCALE GENOMIC DNA]</scope>
    <source>
        <strain evidence="4 5">ITR2</strain>
    </source>
</reference>
<dbReference type="Pfam" id="PF20769">
    <property type="entry name" value="YPEB_N"/>
    <property type="match status" value="1"/>
</dbReference>
<feature type="domain" description="PepSY" evidence="1">
    <location>
        <begin position="376"/>
        <end position="437"/>
    </location>
</feature>
<dbReference type="NCBIfam" id="TIGR02889">
    <property type="entry name" value="spore_YpeB"/>
    <property type="match status" value="1"/>
</dbReference>
<dbReference type="EMBL" id="JAEQNB010000004">
    <property type="protein sequence ID" value="MBL0387789.1"/>
    <property type="molecule type" value="Genomic_DNA"/>
</dbReference>
<evidence type="ECO:0000259" key="2">
    <source>
        <dbReference type="Pfam" id="PF14620"/>
    </source>
</evidence>